<sequence>MLGIAVLTGTGAVVTGKMWLDKKAGQRLQAIQPEAVRPAADRTIVVAATPLRYGVEITRQQLREIRWPEGDVPKGAFATIAEVLDPQVRRIALAPMEESEPLLRMKVTGPGQRASLTALIEPGMKAASVRVNDINGVAGFVLPGERVDLLLTRTLDKGEAFTDVLLQGVKVLAVDQSADERAEKPSLAKAVTFEVNTADAQKLALATTVGSLSLALRAAGSMTAEATARIKVEDLADAAPAPVLQASAPAASPPPKRTLLVGVTRGMKRQEYTIQTLPPPIEETATVRATALAPRP</sequence>
<dbReference type="CDD" id="cd11614">
    <property type="entry name" value="SAF_CpaB_FlgA_like"/>
    <property type="match status" value="1"/>
</dbReference>
<organism evidence="3">
    <name type="scientific">Alsobacter sp. KACC 23698</name>
    <dbReference type="NCBI Taxonomy" id="3149229"/>
    <lineage>
        <taxon>Bacteria</taxon>
        <taxon>Pseudomonadati</taxon>
        <taxon>Pseudomonadota</taxon>
        <taxon>Alphaproteobacteria</taxon>
        <taxon>Hyphomicrobiales</taxon>
        <taxon>Alsobacteraceae</taxon>
        <taxon>Alsobacter</taxon>
    </lineage>
</organism>
<evidence type="ECO:0000259" key="1">
    <source>
        <dbReference type="Pfam" id="PF08666"/>
    </source>
</evidence>
<dbReference type="EMBL" id="CP157484">
    <property type="protein sequence ID" value="XBO39403.1"/>
    <property type="molecule type" value="Genomic_DNA"/>
</dbReference>
<feature type="domain" description="SAF" evidence="1">
    <location>
        <begin position="43"/>
        <end position="85"/>
    </location>
</feature>
<dbReference type="NCBIfam" id="TIGR03177">
    <property type="entry name" value="pilus_cpaB"/>
    <property type="match status" value="1"/>
</dbReference>
<gene>
    <name evidence="3" type="primary">cpaB</name>
    <name evidence="3" type="ORF">ABEG18_01040</name>
</gene>
<reference evidence="3" key="1">
    <citation type="submission" date="2024-05" db="EMBL/GenBank/DDBJ databases">
        <authorList>
            <person name="Kim S."/>
            <person name="Heo J."/>
            <person name="Choi H."/>
            <person name="Choi Y."/>
            <person name="Kwon S.-W."/>
            <person name="Kim Y."/>
        </authorList>
    </citation>
    <scope>NUCLEOTIDE SEQUENCE</scope>
    <source>
        <strain evidence="3">KACC 23698</strain>
    </source>
</reference>
<dbReference type="Pfam" id="PF16976">
    <property type="entry name" value="RcpC"/>
    <property type="match status" value="1"/>
</dbReference>
<dbReference type="InterPro" id="IPR031571">
    <property type="entry name" value="RcpC_dom"/>
</dbReference>
<evidence type="ECO:0000259" key="2">
    <source>
        <dbReference type="Pfam" id="PF16976"/>
    </source>
</evidence>
<evidence type="ECO:0000313" key="3">
    <source>
        <dbReference type="EMBL" id="XBO39403.1"/>
    </source>
</evidence>
<dbReference type="AlphaFoldDB" id="A0AAU7JG67"/>
<accession>A0AAU7JG67</accession>
<name>A0AAU7JG67_9HYPH</name>
<feature type="domain" description="Flp pilus assembly protein RcpC/CpaB" evidence="2">
    <location>
        <begin position="115"/>
        <end position="217"/>
    </location>
</feature>
<protein>
    <submittedName>
        <fullName evidence="3">Flp pilus assembly protein CpaB</fullName>
    </submittedName>
</protein>
<dbReference type="InterPro" id="IPR017592">
    <property type="entry name" value="Pilus_assmbl_Flp-typ_CpaB"/>
</dbReference>
<dbReference type="RefSeq" id="WP_406856246.1">
    <property type="nucleotide sequence ID" value="NZ_CP157484.1"/>
</dbReference>
<dbReference type="InterPro" id="IPR013974">
    <property type="entry name" value="SAF"/>
</dbReference>
<dbReference type="Pfam" id="PF08666">
    <property type="entry name" value="SAF"/>
    <property type="match status" value="1"/>
</dbReference>
<proteinExistence type="predicted"/>